<sequence>MKNANKPIAPLNAQFGGLDNELKTEYQSEYSLYQMSGLSKREYFAGLAMQGLCANSIPGSHHNTKNLIEEAVQYADELLKQLDNHG</sequence>
<dbReference type="KEGG" id="ccau:EG346_17045"/>
<dbReference type="OrthoDB" id="1274167at2"/>
<protein>
    <submittedName>
        <fullName evidence="2">Uncharacterized protein</fullName>
    </submittedName>
</protein>
<keyword evidence="4" id="KW-1185">Reference proteome</keyword>
<dbReference type="Proteomes" id="UP000273270">
    <property type="component" value="Chromosome"/>
</dbReference>
<name>A0A376DU64_CHRCU</name>
<accession>A0A376DU64</accession>
<evidence type="ECO:0000313" key="2">
    <source>
        <dbReference type="EMBL" id="STC95703.1"/>
    </source>
</evidence>
<reference evidence="4" key="2">
    <citation type="submission" date="2018-11" db="EMBL/GenBank/DDBJ databases">
        <title>Proposal to divide the Flavobacteriaceae and reorganize its genera based on Amino Acid Identity values calculated from whole genome sequences.</title>
        <authorList>
            <person name="Nicholson A.C."/>
            <person name="Gulvik C.A."/>
            <person name="Whitney A.M."/>
            <person name="Humrighouse B.W."/>
            <person name="Bell M."/>
            <person name="Holmes B."/>
            <person name="Steigerwalt A.G."/>
            <person name="Villarma A."/>
            <person name="Sheth M."/>
            <person name="Batra D."/>
            <person name="Pryor J."/>
            <person name="Bernardet J.-F."/>
            <person name="Hugo C."/>
            <person name="Kampfer P."/>
            <person name="Newman J."/>
            <person name="McQuiston J.R."/>
        </authorList>
    </citation>
    <scope>NUCLEOTIDE SEQUENCE [LARGE SCALE GENOMIC DNA]</scope>
    <source>
        <strain evidence="4">G0188</strain>
    </source>
</reference>
<evidence type="ECO:0000313" key="1">
    <source>
        <dbReference type="EMBL" id="AZA49781.1"/>
    </source>
</evidence>
<dbReference type="RefSeq" id="WP_123880257.1">
    <property type="nucleotide sequence ID" value="NZ_CP033920.1"/>
</dbReference>
<reference evidence="2 3" key="1">
    <citation type="submission" date="2018-06" db="EMBL/GenBank/DDBJ databases">
        <authorList>
            <consortium name="Pathogen Informatics"/>
            <person name="Doyle S."/>
        </authorList>
    </citation>
    <scope>NUCLEOTIDE SEQUENCE [LARGE SCALE GENOMIC DNA]</scope>
    <source>
        <strain evidence="2 3">NCTC13533</strain>
    </source>
</reference>
<evidence type="ECO:0000313" key="3">
    <source>
        <dbReference type="Proteomes" id="UP000255224"/>
    </source>
</evidence>
<dbReference type="EMBL" id="UFVQ01000003">
    <property type="protein sequence ID" value="STC95703.1"/>
    <property type="molecule type" value="Genomic_DNA"/>
</dbReference>
<evidence type="ECO:0000313" key="4">
    <source>
        <dbReference type="Proteomes" id="UP000273270"/>
    </source>
</evidence>
<accession>A0A3G6M2B3</accession>
<dbReference type="AlphaFoldDB" id="A0A376DU64"/>
<proteinExistence type="predicted"/>
<dbReference type="EMBL" id="CP033920">
    <property type="protein sequence ID" value="AZA49781.1"/>
    <property type="molecule type" value="Genomic_DNA"/>
</dbReference>
<reference evidence="1" key="3">
    <citation type="submission" date="2018-11" db="EMBL/GenBank/DDBJ databases">
        <title>Proposal to divide the Flavobacteriaceae and reorganize its genera based on Amino Acid Identity values calculated from whole genome sequences.</title>
        <authorList>
            <person name="Nicholson A.C."/>
            <person name="Gulvik C.A."/>
            <person name="Whitney A.M."/>
            <person name="Humrighouse B.W."/>
            <person name="Bell M."/>
            <person name="Holmes B."/>
            <person name="Steigerwalt A."/>
            <person name="Villarma A."/>
            <person name="Sheth M."/>
            <person name="Batra D."/>
            <person name="Pryor J."/>
            <person name="Bernardet J.-F."/>
            <person name="Hugo C."/>
            <person name="Kampfer P."/>
            <person name="Newman J."/>
            <person name="Mcquiston J.R."/>
        </authorList>
    </citation>
    <scope>NUCLEOTIDE SEQUENCE [LARGE SCALE GENOMIC DNA]</scope>
    <source>
        <strain evidence="1">G0188</strain>
    </source>
</reference>
<gene>
    <name evidence="1" type="ORF">EG346_17045</name>
    <name evidence="2" type="ORF">NCTC13533_01963</name>
</gene>
<organism evidence="2 3">
    <name type="scientific">Chryseobacterium carnipullorum</name>
    <dbReference type="NCBI Taxonomy" id="1124835"/>
    <lineage>
        <taxon>Bacteria</taxon>
        <taxon>Pseudomonadati</taxon>
        <taxon>Bacteroidota</taxon>
        <taxon>Flavobacteriia</taxon>
        <taxon>Flavobacteriales</taxon>
        <taxon>Weeksellaceae</taxon>
        <taxon>Chryseobacterium group</taxon>
        <taxon>Chryseobacterium</taxon>
    </lineage>
</organism>
<dbReference type="Proteomes" id="UP000255224">
    <property type="component" value="Unassembled WGS sequence"/>
</dbReference>